<dbReference type="KEGG" id="csur:N24_0852"/>
<sequence>MGNTHFDPVGRWVAANIHCDLEEYPVTHDEALWWALMFGRDHQKLEYRIAGSLKHNGQDPSSFSFRFNPRTWAEHKVVRYTNGETREIFDTPELTTDGWFEPGQFVVRSSLLGTPNMMVMWRDFLIRELLPLSPPCGFSMTTHNLRYLKITQEPTDEDAGWGLYVDLQTDCALYYCQYSMQHVMHKEIEVSSVHLLFSGETSFHKFERNDVGELMRVDSAAG</sequence>
<evidence type="ECO:0000313" key="1">
    <source>
        <dbReference type="EMBL" id="BAU95114.1"/>
    </source>
</evidence>
<organism evidence="1 2">
    <name type="scientific">Corynebacterium suranareeae</name>
    <dbReference type="NCBI Taxonomy" id="2506452"/>
    <lineage>
        <taxon>Bacteria</taxon>
        <taxon>Bacillati</taxon>
        <taxon>Actinomycetota</taxon>
        <taxon>Actinomycetes</taxon>
        <taxon>Mycobacteriales</taxon>
        <taxon>Corynebacteriaceae</taxon>
        <taxon>Corynebacterium</taxon>
    </lineage>
</organism>
<dbReference type="EMBL" id="AP017369">
    <property type="protein sequence ID" value="BAU95114.1"/>
    <property type="molecule type" value="Genomic_DNA"/>
</dbReference>
<evidence type="ECO:0000313" key="2">
    <source>
        <dbReference type="Proteomes" id="UP000218244"/>
    </source>
</evidence>
<dbReference type="RefSeq" id="WP_096454668.1">
    <property type="nucleotide sequence ID" value="NZ_AP017369.1"/>
</dbReference>
<proteinExistence type="predicted"/>
<gene>
    <name evidence="1" type="ORF">N24_0852</name>
</gene>
<dbReference type="Proteomes" id="UP000218244">
    <property type="component" value="Chromosome"/>
</dbReference>
<name>A0A160PNX4_9CORY</name>
<protein>
    <submittedName>
        <fullName evidence="1">Uncharacterized protein</fullName>
    </submittedName>
</protein>
<dbReference type="AlphaFoldDB" id="A0A160PNX4"/>
<keyword evidence="2" id="KW-1185">Reference proteome</keyword>
<reference evidence="1 2" key="1">
    <citation type="submission" date="2016-02" db="EMBL/GenBank/DDBJ databases">
        <title>Corynebacterium glutamicum N24 whole genome sequencing project.</title>
        <authorList>
            <person name="Matsutani M."/>
            <person name="Nangtapong N."/>
            <person name="Yakushi T."/>
            <person name="Matsushita K."/>
        </authorList>
    </citation>
    <scope>NUCLEOTIDE SEQUENCE [LARGE SCALE GENOMIC DNA]</scope>
    <source>
        <strain evidence="1 2">N24</strain>
    </source>
</reference>
<accession>A0A160PNX4</accession>